<feature type="region of interest" description="Disordered" evidence="1">
    <location>
        <begin position="1"/>
        <end position="30"/>
    </location>
</feature>
<accession>A0ABP8JDS5</accession>
<keyword evidence="2" id="KW-0472">Membrane</keyword>
<reference evidence="4" key="1">
    <citation type="journal article" date="2019" name="Int. J. Syst. Evol. Microbiol.">
        <title>The Global Catalogue of Microorganisms (GCM) 10K type strain sequencing project: providing services to taxonomists for standard genome sequencing and annotation.</title>
        <authorList>
            <consortium name="The Broad Institute Genomics Platform"/>
            <consortium name="The Broad Institute Genome Sequencing Center for Infectious Disease"/>
            <person name="Wu L."/>
            <person name="Ma J."/>
        </authorList>
    </citation>
    <scope>NUCLEOTIDE SEQUENCE [LARGE SCALE GENOMIC DNA]</scope>
    <source>
        <strain evidence="4">JCM 17688</strain>
    </source>
</reference>
<dbReference type="RefSeq" id="WP_344993336.1">
    <property type="nucleotide sequence ID" value="NZ_BAABFR010000018.1"/>
</dbReference>
<evidence type="ECO:0000256" key="2">
    <source>
        <dbReference type="SAM" id="Phobius"/>
    </source>
</evidence>
<keyword evidence="2" id="KW-0812">Transmembrane</keyword>
<dbReference type="EMBL" id="BAABFR010000018">
    <property type="protein sequence ID" value="GAA4389211.1"/>
    <property type="molecule type" value="Genomic_DNA"/>
</dbReference>
<keyword evidence="2" id="KW-1133">Transmembrane helix</keyword>
<dbReference type="Proteomes" id="UP001500635">
    <property type="component" value="Unassembled WGS sequence"/>
</dbReference>
<protein>
    <submittedName>
        <fullName evidence="3">Uncharacterized protein</fullName>
    </submittedName>
</protein>
<name>A0ABP8JDS5_9ACTN</name>
<keyword evidence="4" id="KW-1185">Reference proteome</keyword>
<organism evidence="3 4">
    <name type="scientific">Tsukamurella soli</name>
    <dbReference type="NCBI Taxonomy" id="644556"/>
    <lineage>
        <taxon>Bacteria</taxon>
        <taxon>Bacillati</taxon>
        <taxon>Actinomycetota</taxon>
        <taxon>Actinomycetes</taxon>
        <taxon>Mycobacteriales</taxon>
        <taxon>Tsukamurellaceae</taxon>
        <taxon>Tsukamurella</taxon>
    </lineage>
</organism>
<feature type="transmembrane region" description="Helical" evidence="2">
    <location>
        <begin position="33"/>
        <end position="54"/>
    </location>
</feature>
<evidence type="ECO:0000313" key="4">
    <source>
        <dbReference type="Proteomes" id="UP001500635"/>
    </source>
</evidence>
<evidence type="ECO:0000256" key="1">
    <source>
        <dbReference type="SAM" id="MobiDB-lite"/>
    </source>
</evidence>
<sequence length="100" mass="10588">MTTPSTGPDTPAGDRTAADDDEQPPKTGGESAVAWKGIGLIIGLALLVGCAFSVEHLSAWSQHYGTAWVFLAFTLIMLIAGQLTVRGFDTIWAAIRSGRR</sequence>
<evidence type="ECO:0000313" key="3">
    <source>
        <dbReference type="EMBL" id="GAA4389211.1"/>
    </source>
</evidence>
<comment type="caution">
    <text evidence="3">The sequence shown here is derived from an EMBL/GenBank/DDBJ whole genome shotgun (WGS) entry which is preliminary data.</text>
</comment>
<gene>
    <name evidence="3" type="ORF">GCM10023147_15630</name>
</gene>
<feature type="transmembrane region" description="Helical" evidence="2">
    <location>
        <begin position="66"/>
        <end position="85"/>
    </location>
</feature>
<proteinExistence type="predicted"/>